<comment type="subcellular location">
    <subcellularLocation>
        <location evidence="1">Membrane</location>
        <topology evidence="1">Multi-pass membrane protein</topology>
    </subcellularLocation>
</comment>
<dbReference type="InterPro" id="IPR000203">
    <property type="entry name" value="GPS"/>
</dbReference>
<dbReference type="PROSITE" id="PS50221">
    <property type="entry name" value="GAIN_B"/>
    <property type="match status" value="1"/>
</dbReference>
<dbReference type="Gene3D" id="2.60.220.50">
    <property type="match status" value="1"/>
</dbReference>
<keyword evidence="4 9" id="KW-1133">Transmembrane helix</keyword>
<keyword evidence="3 9" id="KW-0812">Transmembrane</keyword>
<dbReference type="PANTHER" id="PTHR45813">
    <property type="entry name" value="IG-LIKE DOMAIN-CONTAINING PROTEIN"/>
    <property type="match status" value="1"/>
</dbReference>
<organism evidence="12 13">
    <name type="scientific">Nothobranchius furzeri</name>
    <name type="common">Turquoise killifish</name>
    <dbReference type="NCBI Taxonomy" id="105023"/>
    <lineage>
        <taxon>Eukaryota</taxon>
        <taxon>Metazoa</taxon>
        <taxon>Chordata</taxon>
        <taxon>Craniata</taxon>
        <taxon>Vertebrata</taxon>
        <taxon>Euteleostomi</taxon>
        <taxon>Actinopterygii</taxon>
        <taxon>Neopterygii</taxon>
        <taxon>Teleostei</taxon>
        <taxon>Neoteleostei</taxon>
        <taxon>Acanthomorphata</taxon>
        <taxon>Ovalentaria</taxon>
        <taxon>Atherinomorphae</taxon>
        <taxon>Cyprinodontiformes</taxon>
        <taxon>Nothobranchiidae</taxon>
        <taxon>Nothobranchius</taxon>
    </lineage>
</organism>
<dbReference type="AlphaFoldDB" id="A0A9D2Z3A9"/>
<feature type="transmembrane region" description="Helical" evidence="9">
    <location>
        <begin position="342"/>
        <end position="369"/>
    </location>
</feature>
<evidence type="ECO:0000256" key="3">
    <source>
        <dbReference type="ARBA" id="ARBA00022692"/>
    </source>
</evidence>
<dbReference type="GO" id="GO:0004930">
    <property type="term" value="F:G protein-coupled receptor activity"/>
    <property type="evidence" value="ECO:0007669"/>
    <property type="project" value="InterPro"/>
</dbReference>
<evidence type="ECO:0000259" key="10">
    <source>
        <dbReference type="PROSITE" id="PS50221"/>
    </source>
</evidence>
<dbReference type="GO" id="GO:0007166">
    <property type="term" value="P:cell surface receptor signaling pathway"/>
    <property type="evidence" value="ECO:0007669"/>
    <property type="project" value="InterPro"/>
</dbReference>
<sequence length="552" mass="60466">MDVNEDVMQNVLETVSAIIGDDAKQSWNMLNSNQTKNSSSELLGSMETISEKLNGTFDIATQNIQLNRTMFSNYLNEELNSTVSINLEDTALNDVFITTMVFSTLYNVMPTRNSMFNFTYFNTTGNETDNGNAINAAVLLVKLDKTNVNVSLSYKKRNTSLSQSPHCVFWNFSLFDKLGAWDNEGCEFVSDINGTVTCNCSHLTSFSILMSTSIPQDKSLALDIITYIGVGISLASLVICLVIEGIVWRALTKNSTAFMRHVSIVNTALSLLIADICFIIGAAIAKNPLEDLNQDYTVPVGPCSAATFFMHFFYLAMFFWMLVSGLLLLYRTAMVFSHMSKWIMLATGFLLGYGCPLIIAVITVAVTAPGGGYIRKDQACWLNWVETKALLAMVIPALGIVVFNILVILIVLYKMLRRTGNAQVDEKHTLVVIIRCVAILTPLFGLTWSLGIGTMVSPTNDGIHIAFAFFNSLQGFFILVFGTLFDSKVRSLIAGKLHRTSSGSNQTRSTSAGTSTSGGRNFMGRFRRAVYHVSQNVGSSSSSGSPESPSSV</sequence>
<name>A0A9D2Z3A9_NOTFU</name>
<dbReference type="PRINTS" id="PR00249">
    <property type="entry name" value="GPCRSECRETIN"/>
</dbReference>
<dbReference type="GO" id="GO:0016020">
    <property type="term" value="C:membrane"/>
    <property type="evidence" value="ECO:0007669"/>
    <property type="project" value="UniProtKB-SubCell"/>
</dbReference>
<keyword evidence="7" id="KW-0325">Glycoprotein</keyword>
<dbReference type="InterPro" id="IPR057244">
    <property type="entry name" value="GAIN_B"/>
</dbReference>
<dbReference type="KEGG" id="nfu:107393470"/>
<dbReference type="Proteomes" id="UP000822369">
    <property type="component" value="Chromosome 1"/>
</dbReference>
<comment type="similarity">
    <text evidence="2">Belongs to the G-protein coupled receptor 2 family. Adhesion G-protein coupled receptor (ADGR) subfamily.</text>
</comment>
<feature type="transmembrane region" description="Helical" evidence="9">
    <location>
        <begin position="389"/>
        <end position="412"/>
    </location>
</feature>
<keyword evidence="5 9" id="KW-0472">Membrane</keyword>
<dbReference type="InterPro" id="IPR017981">
    <property type="entry name" value="GPCR_2-like_7TM"/>
</dbReference>
<reference evidence="12" key="1">
    <citation type="submission" date="2020-03" db="EMBL/GenBank/DDBJ databases">
        <title>Intra-Species Differences in Population Size shape Life History and Genome Evolution.</title>
        <authorList>
            <person name="Willemsen D."/>
            <person name="Cui R."/>
            <person name="Valenzano D.R."/>
        </authorList>
    </citation>
    <scope>NUCLEOTIDE SEQUENCE</scope>
    <source>
        <strain evidence="12">GRZ</strain>
        <tissue evidence="12">Whole</tissue>
    </source>
</reference>
<dbReference type="FunFam" id="1.20.1070.10:FF:000058">
    <property type="entry name" value="Adhesion G protein-coupled receptor F5"/>
    <property type="match status" value="1"/>
</dbReference>
<feature type="compositionally biased region" description="Low complexity" evidence="8">
    <location>
        <begin position="507"/>
        <end position="520"/>
    </location>
</feature>
<proteinExistence type="inferred from homology"/>
<evidence type="ECO:0000259" key="11">
    <source>
        <dbReference type="PROSITE" id="PS50261"/>
    </source>
</evidence>
<feature type="domain" description="G-protein coupled receptors family 2 profile 2" evidence="11">
    <location>
        <begin position="222"/>
        <end position="486"/>
    </location>
</feature>
<evidence type="ECO:0000256" key="2">
    <source>
        <dbReference type="ARBA" id="ARBA00007343"/>
    </source>
</evidence>
<comment type="caution">
    <text evidence="12">The sequence shown here is derived from an EMBL/GenBank/DDBJ whole genome shotgun (WGS) entry which is preliminary data.</text>
</comment>
<evidence type="ECO:0000256" key="8">
    <source>
        <dbReference type="SAM" id="MobiDB-lite"/>
    </source>
</evidence>
<evidence type="ECO:0000256" key="7">
    <source>
        <dbReference type="ARBA" id="ARBA00023180"/>
    </source>
</evidence>
<feature type="domain" description="GAIN-B" evidence="10">
    <location>
        <begin position="71"/>
        <end position="216"/>
    </location>
</feature>
<dbReference type="Pfam" id="PF01825">
    <property type="entry name" value="GPS"/>
    <property type="match status" value="1"/>
</dbReference>
<accession>A0A9D2Z3A9</accession>
<dbReference type="Gene3D" id="1.20.1070.10">
    <property type="entry name" value="Rhodopsin 7-helix transmembrane proteins"/>
    <property type="match status" value="1"/>
</dbReference>
<dbReference type="Pfam" id="PF00002">
    <property type="entry name" value="7tm_2"/>
    <property type="match status" value="1"/>
</dbReference>
<evidence type="ECO:0000256" key="6">
    <source>
        <dbReference type="ARBA" id="ARBA00023157"/>
    </source>
</evidence>
<dbReference type="InterPro" id="IPR000832">
    <property type="entry name" value="GPCR_2_secretin-like"/>
</dbReference>
<keyword evidence="12" id="KW-0675">Receptor</keyword>
<feature type="transmembrane region" description="Helical" evidence="9">
    <location>
        <begin position="463"/>
        <end position="485"/>
    </location>
</feature>
<dbReference type="OMA" id="TQFLSTE"/>
<evidence type="ECO:0000256" key="9">
    <source>
        <dbReference type="SAM" id="Phobius"/>
    </source>
</evidence>
<evidence type="ECO:0000313" key="13">
    <source>
        <dbReference type="Proteomes" id="UP000822369"/>
    </source>
</evidence>
<feature type="transmembrane region" description="Helical" evidence="9">
    <location>
        <begin position="263"/>
        <end position="285"/>
    </location>
</feature>
<gene>
    <name evidence="12" type="ORF">G4P62_016386</name>
</gene>
<keyword evidence="6" id="KW-1015">Disulfide bond</keyword>
<evidence type="ECO:0000256" key="4">
    <source>
        <dbReference type="ARBA" id="ARBA00022989"/>
    </source>
</evidence>
<dbReference type="EMBL" id="JAAVVJ010000001">
    <property type="protein sequence ID" value="KAF7231486.1"/>
    <property type="molecule type" value="Genomic_DNA"/>
</dbReference>
<dbReference type="PANTHER" id="PTHR45813:SF4">
    <property type="entry name" value="ADHESION G PROTEIN-COUPLED RECEPTOR F5"/>
    <property type="match status" value="1"/>
</dbReference>
<evidence type="ECO:0000256" key="5">
    <source>
        <dbReference type="ARBA" id="ARBA00023136"/>
    </source>
</evidence>
<evidence type="ECO:0000313" key="12">
    <source>
        <dbReference type="EMBL" id="KAF7231486.1"/>
    </source>
</evidence>
<evidence type="ECO:0000256" key="1">
    <source>
        <dbReference type="ARBA" id="ARBA00004141"/>
    </source>
</evidence>
<protein>
    <submittedName>
        <fullName evidence="12">Adhesion G-protein coupled receptor F1-like</fullName>
    </submittedName>
</protein>
<dbReference type="SMART" id="SM00303">
    <property type="entry name" value="GPS"/>
    <property type="match status" value="1"/>
</dbReference>
<feature type="transmembrane region" description="Helical" evidence="9">
    <location>
        <begin position="432"/>
        <end position="451"/>
    </location>
</feature>
<dbReference type="InterPro" id="IPR051587">
    <property type="entry name" value="Adhesion_GPCR"/>
</dbReference>
<dbReference type="GO" id="GO:0007189">
    <property type="term" value="P:adenylate cyclase-activating G protein-coupled receptor signaling pathway"/>
    <property type="evidence" value="ECO:0007669"/>
    <property type="project" value="TreeGrafter"/>
</dbReference>
<feature type="transmembrane region" description="Helical" evidence="9">
    <location>
        <begin position="224"/>
        <end position="251"/>
    </location>
</feature>
<dbReference type="PROSITE" id="PS50261">
    <property type="entry name" value="G_PROTEIN_RECEP_F2_4"/>
    <property type="match status" value="1"/>
</dbReference>
<feature type="transmembrane region" description="Helical" evidence="9">
    <location>
        <begin position="305"/>
        <end position="330"/>
    </location>
</feature>
<feature type="region of interest" description="Disordered" evidence="8">
    <location>
        <begin position="500"/>
        <end position="521"/>
    </location>
</feature>
<dbReference type="InterPro" id="IPR046338">
    <property type="entry name" value="GAIN_dom_sf"/>
</dbReference>